<feature type="domain" description="ABC transmembrane type-1" evidence="10">
    <location>
        <begin position="139"/>
        <end position="320"/>
    </location>
</feature>
<keyword evidence="4 9" id="KW-0812">Transmembrane</keyword>
<evidence type="ECO:0000256" key="6">
    <source>
        <dbReference type="ARBA" id="ARBA00022927"/>
    </source>
</evidence>
<keyword evidence="2 9" id="KW-0813">Transport</keyword>
<dbReference type="RefSeq" id="WP_213535819.1">
    <property type="nucleotide sequence ID" value="NZ_BOVQ01000005.1"/>
</dbReference>
<protein>
    <submittedName>
        <fullName evidence="11">ABC transporter permease</fullName>
    </submittedName>
</protein>
<organism evidence="11 12">
    <name type="scientific">Lactococcus nasutitermitis</name>
    <dbReference type="NCBI Taxonomy" id="1652957"/>
    <lineage>
        <taxon>Bacteria</taxon>
        <taxon>Bacillati</taxon>
        <taxon>Bacillota</taxon>
        <taxon>Bacilli</taxon>
        <taxon>Lactobacillales</taxon>
        <taxon>Streptococcaceae</taxon>
        <taxon>Lactococcus</taxon>
    </lineage>
</organism>
<dbReference type="CDD" id="cd06261">
    <property type="entry name" value="TM_PBP2"/>
    <property type="match status" value="1"/>
</dbReference>
<keyword evidence="7 9" id="KW-1133">Transmembrane helix</keyword>
<dbReference type="InterPro" id="IPR000515">
    <property type="entry name" value="MetI-like"/>
</dbReference>
<evidence type="ECO:0000256" key="7">
    <source>
        <dbReference type="ARBA" id="ARBA00022989"/>
    </source>
</evidence>
<evidence type="ECO:0000256" key="8">
    <source>
        <dbReference type="ARBA" id="ARBA00023136"/>
    </source>
</evidence>
<sequence>MINSEKLSQQTKGLGIVRKKLDYPIFRTYFASLAIAISLALQLFLPKANANFTKPLPWYTDLLWFSLVITLLLATFYSFLGKFKNFAYKSYFIGAAYLALALYNYATLQTAFLQPVFFPDPAKILNVLITNWNFLLLCLGYSGGLLFSGLILGIVTGLITGVLIGWWTQWNYWIDPIVKFFGPIPSTALIPIALSAFATSFEASVFIIALSVWFPVTVLTNSGISNVKKSYFEVADTMGASNAQKIFRVAIPAASPSIFVGIFNGVCASFLTLMTAEMIGVKYGIGWYINWQRQVMAFANVYAGLIVIAISFSIIITLLFKVRNHILKWQEGVIKW</sequence>
<keyword evidence="3" id="KW-1003">Cell membrane</keyword>
<evidence type="ECO:0000256" key="9">
    <source>
        <dbReference type="RuleBase" id="RU363032"/>
    </source>
</evidence>
<dbReference type="PANTHER" id="PTHR30151:SF0">
    <property type="entry name" value="ABC TRANSPORTER PERMEASE PROTEIN MJ0413-RELATED"/>
    <property type="match status" value="1"/>
</dbReference>
<evidence type="ECO:0000256" key="3">
    <source>
        <dbReference type="ARBA" id="ARBA00022475"/>
    </source>
</evidence>
<dbReference type="SUPFAM" id="SSF161098">
    <property type="entry name" value="MetI-like"/>
    <property type="match status" value="1"/>
</dbReference>
<feature type="transmembrane region" description="Helical" evidence="9">
    <location>
        <begin position="21"/>
        <end position="42"/>
    </location>
</feature>
<keyword evidence="8 9" id="KW-0472">Membrane</keyword>
<feature type="transmembrane region" description="Helical" evidence="9">
    <location>
        <begin position="62"/>
        <end position="80"/>
    </location>
</feature>
<evidence type="ECO:0000256" key="1">
    <source>
        <dbReference type="ARBA" id="ARBA00004651"/>
    </source>
</evidence>
<evidence type="ECO:0000313" key="11">
    <source>
        <dbReference type="EMBL" id="MFC4652678.1"/>
    </source>
</evidence>
<evidence type="ECO:0000256" key="4">
    <source>
        <dbReference type="ARBA" id="ARBA00022692"/>
    </source>
</evidence>
<evidence type="ECO:0000256" key="5">
    <source>
        <dbReference type="ARBA" id="ARBA00022856"/>
    </source>
</evidence>
<dbReference type="EMBL" id="JBHSGD010000005">
    <property type="protein sequence ID" value="MFC4652678.1"/>
    <property type="molecule type" value="Genomic_DNA"/>
</dbReference>
<dbReference type="Proteomes" id="UP001595987">
    <property type="component" value="Unassembled WGS sequence"/>
</dbReference>
<comment type="subcellular location">
    <subcellularLocation>
        <location evidence="1 9">Cell membrane</location>
        <topology evidence="1 9">Multi-pass membrane protein</topology>
    </subcellularLocation>
</comment>
<accession>A0ABV9JD29</accession>
<evidence type="ECO:0000256" key="2">
    <source>
        <dbReference type="ARBA" id="ARBA00022448"/>
    </source>
</evidence>
<dbReference type="PANTHER" id="PTHR30151">
    <property type="entry name" value="ALKANE SULFONATE ABC TRANSPORTER-RELATED, MEMBRANE SUBUNIT"/>
    <property type="match status" value="1"/>
</dbReference>
<dbReference type="Pfam" id="PF00528">
    <property type="entry name" value="BPD_transp_1"/>
    <property type="match status" value="1"/>
</dbReference>
<comment type="similarity">
    <text evidence="9">Belongs to the binding-protein-dependent transport system permease family.</text>
</comment>
<keyword evidence="6" id="KW-0653">Protein transport</keyword>
<proteinExistence type="inferred from homology"/>
<comment type="caution">
    <text evidence="11">The sequence shown here is derived from an EMBL/GenBank/DDBJ whole genome shotgun (WGS) entry which is preliminary data.</text>
</comment>
<evidence type="ECO:0000259" key="10">
    <source>
        <dbReference type="PROSITE" id="PS50928"/>
    </source>
</evidence>
<dbReference type="InterPro" id="IPR035906">
    <property type="entry name" value="MetI-like_sf"/>
</dbReference>
<dbReference type="PROSITE" id="PS50928">
    <property type="entry name" value="ABC_TM1"/>
    <property type="match status" value="1"/>
</dbReference>
<feature type="transmembrane region" description="Helical" evidence="9">
    <location>
        <begin position="301"/>
        <end position="320"/>
    </location>
</feature>
<feature type="transmembrane region" description="Helical" evidence="9">
    <location>
        <begin position="188"/>
        <end position="214"/>
    </location>
</feature>
<gene>
    <name evidence="11" type="ORF">ACFO26_07125</name>
</gene>
<evidence type="ECO:0000313" key="12">
    <source>
        <dbReference type="Proteomes" id="UP001595987"/>
    </source>
</evidence>
<name>A0ABV9JD29_9LACT</name>
<reference evidence="12" key="1">
    <citation type="journal article" date="2019" name="Int. J. Syst. Evol. Microbiol.">
        <title>The Global Catalogue of Microorganisms (GCM) 10K type strain sequencing project: providing services to taxonomists for standard genome sequencing and annotation.</title>
        <authorList>
            <consortium name="The Broad Institute Genomics Platform"/>
            <consortium name="The Broad Institute Genome Sequencing Center for Infectious Disease"/>
            <person name="Wu L."/>
            <person name="Ma J."/>
        </authorList>
    </citation>
    <scope>NUCLEOTIDE SEQUENCE [LARGE SCALE GENOMIC DNA]</scope>
    <source>
        <strain evidence="12">CCUG 63287</strain>
    </source>
</reference>
<dbReference type="Gene3D" id="1.10.3720.10">
    <property type="entry name" value="MetI-like"/>
    <property type="match status" value="1"/>
</dbReference>
<keyword evidence="12" id="KW-1185">Reference proteome</keyword>
<feature type="transmembrane region" description="Helical" evidence="9">
    <location>
        <begin position="149"/>
        <end position="168"/>
    </location>
</feature>
<feature type="transmembrane region" description="Helical" evidence="9">
    <location>
        <begin position="92"/>
        <end position="112"/>
    </location>
</feature>
<keyword evidence="5" id="KW-0571">Peptide transport</keyword>